<dbReference type="RefSeq" id="XP_040728016.1">
    <property type="nucleotide sequence ID" value="XM_040868623.1"/>
</dbReference>
<feature type="region of interest" description="Disordered" evidence="1">
    <location>
        <begin position="1"/>
        <end position="114"/>
    </location>
</feature>
<dbReference type="EMBL" id="MCFI01000002">
    <property type="protein sequence ID" value="ORY87160.1"/>
    <property type="molecule type" value="Genomic_DNA"/>
</dbReference>
<feature type="compositionally biased region" description="Acidic residues" evidence="1">
    <location>
        <begin position="45"/>
        <end position="56"/>
    </location>
</feature>
<reference evidence="2 3" key="1">
    <citation type="submission" date="2016-07" db="EMBL/GenBank/DDBJ databases">
        <title>Pervasive Adenine N6-methylation of Active Genes in Fungi.</title>
        <authorList>
            <consortium name="DOE Joint Genome Institute"/>
            <person name="Mondo S.J."/>
            <person name="Dannebaum R.O."/>
            <person name="Kuo R.C."/>
            <person name="Labutti K."/>
            <person name="Haridas S."/>
            <person name="Kuo A."/>
            <person name="Salamov A."/>
            <person name="Ahrendt S.R."/>
            <person name="Lipzen A."/>
            <person name="Sullivan W."/>
            <person name="Andreopoulos W.B."/>
            <person name="Clum A."/>
            <person name="Lindquist E."/>
            <person name="Daum C."/>
            <person name="Ramamoorthy G.K."/>
            <person name="Gryganskyi A."/>
            <person name="Culley D."/>
            <person name="Magnuson J.K."/>
            <person name="James T.Y."/>
            <person name="O'Malley M.A."/>
            <person name="Stajich J.E."/>
            <person name="Spatafora J.W."/>
            <person name="Visel A."/>
            <person name="Grigoriev I.V."/>
        </authorList>
    </citation>
    <scope>NUCLEOTIDE SEQUENCE [LARGE SCALE GENOMIC DNA]</scope>
    <source>
        <strain evidence="2 3">12-1054</strain>
    </source>
</reference>
<feature type="compositionally biased region" description="Basic and acidic residues" evidence="1">
    <location>
        <begin position="251"/>
        <end position="263"/>
    </location>
</feature>
<evidence type="ECO:0000313" key="2">
    <source>
        <dbReference type="EMBL" id="ORY87160.1"/>
    </source>
</evidence>
<accession>A0A1Y2FT28</accession>
<feature type="compositionally biased region" description="Polar residues" evidence="1">
    <location>
        <begin position="19"/>
        <end position="39"/>
    </location>
</feature>
<dbReference type="InterPro" id="IPR013933">
    <property type="entry name" value="CRC_Rsc7/Swp82"/>
</dbReference>
<protein>
    <submittedName>
        <fullName evidence="2">Chromatin remodelling complex Rsc7/Swp82 subunit-domain-containing protein</fullName>
    </submittedName>
</protein>
<sequence length="298" mass="33524">MPRVGTDSSRSSPRAKSSTVQQDGDSADTTGEDTLNTAITAPGSGEDDDGEEEEEDVIIRSKPRNVRVILDDGAPAGKSKTDKATHLLASKTTPAVTSSSFEDEDEEGNGKIYEDGALLPGRQYTSRAFRLPTRGDDYWFLATEIARVTGYRDSYLFFNKNKHLTKFITTDAEKSYLIAQELIPYSYRNRPIGIVSARKCFKTFGSKIIVRGKRVRDDYFAQRAREQGFTDEVFANKEDKPAPDRSSTNDATHKREQTLEGSRKKAKPIADYNAALNAERRERMQGRLKHFHFDRESF</sequence>
<feature type="compositionally biased region" description="Basic and acidic residues" evidence="1">
    <location>
        <begin position="231"/>
        <end position="243"/>
    </location>
</feature>
<dbReference type="Proteomes" id="UP000193685">
    <property type="component" value="Unassembled WGS sequence"/>
</dbReference>
<feature type="region of interest" description="Disordered" evidence="1">
    <location>
        <begin position="231"/>
        <end position="283"/>
    </location>
</feature>
<evidence type="ECO:0000256" key="1">
    <source>
        <dbReference type="SAM" id="MobiDB-lite"/>
    </source>
</evidence>
<dbReference type="OMA" id="TNDATHK"/>
<organism evidence="2 3">
    <name type="scientific">Protomyces lactucae-debilis</name>
    <dbReference type="NCBI Taxonomy" id="2754530"/>
    <lineage>
        <taxon>Eukaryota</taxon>
        <taxon>Fungi</taxon>
        <taxon>Dikarya</taxon>
        <taxon>Ascomycota</taxon>
        <taxon>Taphrinomycotina</taxon>
        <taxon>Taphrinomycetes</taxon>
        <taxon>Taphrinales</taxon>
        <taxon>Protomycetaceae</taxon>
        <taxon>Protomyces</taxon>
    </lineage>
</organism>
<comment type="caution">
    <text evidence="2">The sequence shown here is derived from an EMBL/GenBank/DDBJ whole genome shotgun (WGS) entry which is preliminary data.</text>
</comment>
<feature type="compositionally biased region" description="Low complexity" evidence="1">
    <location>
        <begin position="8"/>
        <end position="18"/>
    </location>
</feature>
<name>A0A1Y2FT28_PROLT</name>
<gene>
    <name evidence="2" type="ORF">BCR37DRAFT_376573</name>
</gene>
<keyword evidence="3" id="KW-1185">Reference proteome</keyword>
<dbReference type="OrthoDB" id="5598844at2759"/>
<evidence type="ECO:0000313" key="3">
    <source>
        <dbReference type="Proteomes" id="UP000193685"/>
    </source>
</evidence>
<dbReference type="Pfam" id="PF08624">
    <property type="entry name" value="CRC_subunit"/>
    <property type="match status" value="1"/>
</dbReference>
<dbReference type="GeneID" id="63785222"/>
<proteinExistence type="predicted"/>
<feature type="compositionally biased region" description="Polar residues" evidence="1">
    <location>
        <begin position="90"/>
        <end position="100"/>
    </location>
</feature>
<dbReference type="STRING" id="56484.A0A1Y2FT28"/>
<dbReference type="AlphaFoldDB" id="A0A1Y2FT28"/>